<dbReference type="AlphaFoldDB" id="A0A2S4PW58"/>
<evidence type="ECO:0000256" key="3">
    <source>
        <dbReference type="RuleBase" id="RU367162"/>
    </source>
</evidence>
<dbReference type="STRING" id="225359.A0A2S4PW58"/>
<dbReference type="GO" id="GO:0005634">
    <property type="term" value="C:nucleus"/>
    <property type="evidence" value="ECO:0007669"/>
    <property type="project" value="UniProtKB-SubCell"/>
</dbReference>
<dbReference type="InterPro" id="IPR011107">
    <property type="entry name" value="PPI_Ypi1"/>
</dbReference>
<accession>A0A2S4PW58</accession>
<comment type="function">
    <text evidence="1 3">Regulator of type 1 phosphatases which maintains protein phosphatase activity under strict control.</text>
</comment>
<sequence length="202" mass="22504">MVSSVTTLTLRNGEFAPVVPQTQNGLDQQQQQRMRSNLESSTIRTQTVNDLNAEMSLITPVLRLRGISANPNSNSNSNARHIQWDESVINNEGMNKKKSKVCCIYHAPREFGESSEESSSSSDDSSDSSDASSELGTDDKSHIPRLTHSSKTKGKSYRGHPHKCNGNQMEESKNERNTRKRSPNAYEKLPKPRNLQGKTVET</sequence>
<dbReference type="PANTHER" id="PTHR20835">
    <property type="entry name" value="E3 UBIQUITIN-PROTEIN LIGASE PPP1R11-RELATED"/>
    <property type="match status" value="1"/>
</dbReference>
<dbReference type="Pfam" id="PF07491">
    <property type="entry name" value="PPI_Ypi1"/>
    <property type="match status" value="1"/>
</dbReference>
<comment type="similarity">
    <text evidence="2 3">Belongs to the YPI1 family.</text>
</comment>
<protein>
    <recommendedName>
        <fullName evidence="3">Type 1 phosphatases regulator</fullName>
    </recommendedName>
</protein>
<dbReference type="EMBL" id="PEDP01000364">
    <property type="protein sequence ID" value="POS86273.1"/>
    <property type="molecule type" value="Genomic_DNA"/>
</dbReference>
<dbReference type="OrthoDB" id="307488at2759"/>
<feature type="compositionally biased region" description="Low complexity" evidence="4">
    <location>
        <begin position="117"/>
        <end position="134"/>
    </location>
</feature>
<keyword evidence="6" id="KW-1185">Reference proteome</keyword>
<evidence type="ECO:0000313" key="5">
    <source>
        <dbReference type="EMBL" id="POS86273.1"/>
    </source>
</evidence>
<evidence type="ECO:0000313" key="6">
    <source>
        <dbReference type="Proteomes" id="UP000237438"/>
    </source>
</evidence>
<dbReference type="PANTHER" id="PTHR20835:SF0">
    <property type="entry name" value="E3 UBIQUITIN-PROTEIN LIGASE PPP1R11"/>
    <property type="match status" value="1"/>
</dbReference>
<proteinExistence type="inferred from homology"/>
<feature type="region of interest" description="Disordered" evidence="4">
    <location>
        <begin position="111"/>
        <end position="202"/>
    </location>
</feature>
<evidence type="ECO:0000256" key="2">
    <source>
        <dbReference type="ARBA" id="ARBA00005605"/>
    </source>
</evidence>
<keyword evidence="3" id="KW-0539">Nucleus</keyword>
<dbReference type="Proteomes" id="UP000237438">
    <property type="component" value="Unassembled WGS sequence"/>
</dbReference>
<reference evidence="5 6" key="1">
    <citation type="submission" date="2017-10" db="EMBL/GenBank/DDBJ databases">
        <title>Development of genomic resources for the powdery mildew, Erysiphe pulchra.</title>
        <authorList>
            <person name="Wadl P.A."/>
            <person name="Mack B.M."/>
            <person name="Moore G."/>
            <person name="Beltz S.B."/>
        </authorList>
    </citation>
    <scope>NUCLEOTIDE SEQUENCE [LARGE SCALE GENOMIC DNA]</scope>
    <source>
        <strain evidence="5">Cflorida</strain>
    </source>
</reference>
<evidence type="ECO:0000256" key="4">
    <source>
        <dbReference type="SAM" id="MobiDB-lite"/>
    </source>
</evidence>
<comment type="caution">
    <text evidence="5">The sequence shown here is derived from an EMBL/GenBank/DDBJ whole genome shotgun (WGS) entry which is preliminary data.</text>
</comment>
<organism evidence="5 6">
    <name type="scientific">Erysiphe pulchra</name>
    <dbReference type="NCBI Taxonomy" id="225359"/>
    <lineage>
        <taxon>Eukaryota</taxon>
        <taxon>Fungi</taxon>
        <taxon>Dikarya</taxon>
        <taxon>Ascomycota</taxon>
        <taxon>Pezizomycotina</taxon>
        <taxon>Leotiomycetes</taxon>
        <taxon>Erysiphales</taxon>
        <taxon>Erysiphaceae</taxon>
        <taxon>Erysiphe</taxon>
    </lineage>
</organism>
<name>A0A2S4PW58_9PEZI</name>
<evidence type="ECO:0000256" key="1">
    <source>
        <dbReference type="ARBA" id="ARBA00003401"/>
    </source>
</evidence>
<comment type="subcellular location">
    <subcellularLocation>
        <location evidence="3">Nucleus</location>
    </subcellularLocation>
</comment>
<gene>
    <name evidence="5" type="ORF">EPUL_002400</name>
</gene>
<dbReference type="GO" id="GO:0008157">
    <property type="term" value="F:protein phosphatase 1 binding"/>
    <property type="evidence" value="ECO:0007669"/>
    <property type="project" value="TreeGrafter"/>
</dbReference>
<dbReference type="GO" id="GO:0004865">
    <property type="term" value="F:protein serine/threonine phosphatase inhibitor activity"/>
    <property type="evidence" value="ECO:0007669"/>
    <property type="project" value="UniProtKB-UniRule"/>
</dbReference>
<feature type="compositionally biased region" description="Basic residues" evidence="4">
    <location>
        <begin position="143"/>
        <end position="163"/>
    </location>
</feature>